<evidence type="ECO:0000256" key="1">
    <source>
        <dbReference type="SAM" id="MobiDB-lite"/>
    </source>
</evidence>
<keyword evidence="3" id="KW-1185">Reference proteome</keyword>
<reference evidence="2" key="1">
    <citation type="submission" date="2021-03" db="EMBL/GenBank/DDBJ databases">
        <authorList>
            <person name="Tran Van P."/>
        </authorList>
    </citation>
    <scope>NUCLEOTIDE SEQUENCE</scope>
</reference>
<evidence type="ECO:0000313" key="3">
    <source>
        <dbReference type="Proteomes" id="UP001153148"/>
    </source>
</evidence>
<gene>
    <name evidence="2" type="ORF">TPAB3V08_LOCUS10548</name>
</gene>
<name>A0ABN7PDI2_TIMPD</name>
<dbReference type="Proteomes" id="UP001153148">
    <property type="component" value="Unassembled WGS sequence"/>
</dbReference>
<evidence type="ECO:0000313" key="2">
    <source>
        <dbReference type="EMBL" id="CAG2063601.1"/>
    </source>
</evidence>
<comment type="caution">
    <text evidence="2">The sequence shown here is derived from an EMBL/GenBank/DDBJ whole genome shotgun (WGS) entry which is preliminary data.</text>
</comment>
<sequence length="75" mass="8075">MLRMCVVPPLPSPCRTTCLDGALPVLCLEKLSPTPVELQDTDNRAQHSQTLSPSCLIRRASTRPPVAGPPVTNLI</sequence>
<protein>
    <submittedName>
        <fullName evidence="2">Uncharacterized protein</fullName>
    </submittedName>
</protein>
<feature type="region of interest" description="Disordered" evidence="1">
    <location>
        <begin position="38"/>
        <end position="75"/>
    </location>
</feature>
<accession>A0ABN7PDI2</accession>
<dbReference type="EMBL" id="CAJPIN010027617">
    <property type="protein sequence ID" value="CAG2063601.1"/>
    <property type="molecule type" value="Genomic_DNA"/>
</dbReference>
<organism evidence="2 3">
    <name type="scientific">Timema podura</name>
    <name type="common">Walking stick</name>
    <dbReference type="NCBI Taxonomy" id="61482"/>
    <lineage>
        <taxon>Eukaryota</taxon>
        <taxon>Metazoa</taxon>
        <taxon>Ecdysozoa</taxon>
        <taxon>Arthropoda</taxon>
        <taxon>Hexapoda</taxon>
        <taxon>Insecta</taxon>
        <taxon>Pterygota</taxon>
        <taxon>Neoptera</taxon>
        <taxon>Polyneoptera</taxon>
        <taxon>Phasmatodea</taxon>
        <taxon>Timematodea</taxon>
        <taxon>Timematoidea</taxon>
        <taxon>Timematidae</taxon>
        <taxon>Timema</taxon>
    </lineage>
</organism>
<proteinExistence type="predicted"/>